<dbReference type="Proteomes" id="UP000319663">
    <property type="component" value="Unassembled WGS sequence"/>
</dbReference>
<dbReference type="OrthoDB" id="73491at2759"/>
<feature type="compositionally biased region" description="Basic and acidic residues" evidence="1">
    <location>
        <begin position="1"/>
        <end position="11"/>
    </location>
</feature>
<name>A0A507QUC6_MONPU</name>
<reference evidence="3 4" key="1">
    <citation type="submission" date="2019-06" db="EMBL/GenBank/DDBJ databases">
        <title>Wine fermentation using esterase from Monascus purpureus.</title>
        <authorList>
            <person name="Geng C."/>
            <person name="Zhang Y."/>
        </authorList>
    </citation>
    <scope>NUCLEOTIDE SEQUENCE [LARGE SCALE GENOMIC DNA]</scope>
    <source>
        <strain evidence="3">HQ1</strain>
    </source>
</reference>
<accession>A0A507QUC6</accession>
<dbReference type="PANTHER" id="PTHR46370">
    <property type="entry name" value="GPALPP MOTIFS-CONTAINING PROTEIN 1"/>
    <property type="match status" value="1"/>
</dbReference>
<protein>
    <recommendedName>
        <fullName evidence="2">DUF3752 domain-containing protein</fullName>
    </recommendedName>
</protein>
<organism evidence="3 4">
    <name type="scientific">Monascus purpureus</name>
    <name type="common">Red mold</name>
    <name type="synonym">Monascus anka</name>
    <dbReference type="NCBI Taxonomy" id="5098"/>
    <lineage>
        <taxon>Eukaryota</taxon>
        <taxon>Fungi</taxon>
        <taxon>Dikarya</taxon>
        <taxon>Ascomycota</taxon>
        <taxon>Pezizomycotina</taxon>
        <taxon>Eurotiomycetes</taxon>
        <taxon>Eurotiomycetidae</taxon>
        <taxon>Eurotiales</taxon>
        <taxon>Aspergillaceae</taxon>
        <taxon>Monascus</taxon>
    </lineage>
</organism>
<keyword evidence="4" id="KW-1185">Reference proteome</keyword>
<dbReference type="InterPro" id="IPR022226">
    <property type="entry name" value="DUF3752"/>
</dbReference>
<feature type="domain" description="DUF3752" evidence="2">
    <location>
        <begin position="113"/>
        <end position="257"/>
    </location>
</feature>
<comment type="caution">
    <text evidence="3">The sequence shown here is derived from an EMBL/GenBank/DDBJ whole genome shotgun (WGS) entry which is preliminary data.</text>
</comment>
<sequence>MAQVEKRKRDISVINGDTDDGSCSERPTASSNKRTRMIGPSLPSTTDDFSEDKGIGRETDSDDDIGPRQPFTDAIPPEKITGQETPSVPLEPPRDKEESACDGVRRDEWMIRPPGSADWTTKIDPTKLRNRRFQSGRYANRSSGQDGPDKSWTESPGEKIKRLQDKVMGITTPGPENQPKITRPSGMLERKSQKHNDASTKRGSLYRDLHGQSREKMKDDQVRTFDRETDMALASRLSDAQRQEVLDKASEFGSRFTKGNFL</sequence>
<feature type="region of interest" description="Disordered" evidence="1">
    <location>
        <begin position="1"/>
        <end position="221"/>
    </location>
</feature>
<dbReference type="PANTHER" id="PTHR46370:SF1">
    <property type="entry name" value="GPALPP MOTIFS-CONTAINING PROTEIN 1"/>
    <property type="match status" value="1"/>
</dbReference>
<evidence type="ECO:0000313" key="4">
    <source>
        <dbReference type="Proteomes" id="UP000319663"/>
    </source>
</evidence>
<feature type="compositionally biased region" description="Basic and acidic residues" evidence="1">
    <location>
        <begin position="92"/>
        <end position="110"/>
    </location>
</feature>
<evidence type="ECO:0000259" key="2">
    <source>
        <dbReference type="Pfam" id="PF12572"/>
    </source>
</evidence>
<dbReference type="AlphaFoldDB" id="A0A507QUC6"/>
<feature type="compositionally biased region" description="Basic and acidic residues" evidence="1">
    <location>
        <begin position="147"/>
        <end position="165"/>
    </location>
</feature>
<feature type="compositionally biased region" description="Basic and acidic residues" evidence="1">
    <location>
        <begin position="188"/>
        <end position="221"/>
    </location>
</feature>
<dbReference type="Pfam" id="PF12572">
    <property type="entry name" value="DUF3752"/>
    <property type="match status" value="1"/>
</dbReference>
<evidence type="ECO:0000256" key="1">
    <source>
        <dbReference type="SAM" id="MobiDB-lite"/>
    </source>
</evidence>
<proteinExistence type="predicted"/>
<dbReference type="EMBL" id="VIFY01000057">
    <property type="protein sequence ID" value="TQB72782.1"/>
    <property type="molecule type" value="Genomic_DNA"/>
</dbReference>
<gene>
    <name evidence="3" type="ORF">MPDQ_006498</name>
</gene>
<evidence type="ECO:0000313" key="3">
    <source>
        <dbReference type="EMBL" id="TQB72782.1"/>
    </source>
</evidence>
<dbReference type="InterPro" id="IPR046331">
    <property type="entry name" value="GPAM1-like"/>
</dbReference>